<sequence length="161" mass="17702">MQFSIASVMTLVLGSGLSVHGYIPPRAFNKANVYPEEKWPKHQVFVPCISLDKTDVSACLFAMSGQRMLACSNHNCNPGTNGEDGLGDIGGGCAELDTHFTAGRIKSVTSRHQLFVRLERRYWQASKLSLPMPLKWRSMGSSRSRNKGALDMDSHGAEIEC</sequence>
<accession>A0A4Z1K747</accession>
<comment type="caution">
    <text evidence="3">The sequence shown here is derived from an EMBL/GenBank/DDBJ whole genome shotgun (WGS) entry which is preliminary data.</text>
</comment>
<proteinExistence type="predicted"/>
<feature type="chain" id="PRO_5021436316" evidence="2">
    <location>
        <begin position="22"/>
        <end position="161"/>
    </location>
</feature>
<evidence type="ECO:0000256" key="2">
    <source>
        <dbReference type="SAM" id="SignalP"/>
    </source>
</evidence>
<protein>
    <submittedName>
        <fullName evidence="3">Uncharacterized protein</fullName>
    </submittedName>
</protein>
<name>A0A4Z1K747_9HELO</name>
<dbReference type="EMBL" id="PQXO01001007">
    <property type="protein sequence ID" value="TGO81795.1"/>
    <property type="molecule type" value="Genomic_DNA"/>
</dbReference>
<keyword evidence="2" id="KW-0732">Signal</keyword>
<reference evidence="3 4" key="1">
    <citation type="submission" date="2017-12" db="EMBL/GenBank/DDBJ databases">
        <title>Comparative genomics of Botrytis spp.</title>
        <authorList>
            <person name="Valero-Jimenez C.A."/>
            <person name="Tapia P."/>
            <person name="Veloso J."/>
            <person name="Silva-Moreno E."/>
            <person name="Staats M."/>
            <person name="Valdes J.H."/>
            <person name="Van Kan J.A.L."/>
        </authorList>
    </citation>
    <scope>NUCLEOTIDE SEQUENCE [LARGE SCALE GENOMIC DNA]</scope>
    <source>
        <strain evidence="3 4">MUCL3349</strain>
    </source>
</reference>
<evidence type="ECO:0000313" key="3">
    <source>
        <dbReference type="EMBL" id="TGO81795.1"/>
    </source>
</evidence>
<organism evidence="3 4">
    <name type="scientific">Botrytis porri</name>
    <dbReference type="NCBI Taxonomy" id="87229"/>
    <lineage>
        <taxon>Eukaryota</taxon>
        <taxon>Fungi</taxon>
        <taxon>Dikarya</taxon>
        <taxon>Ascomycota</taxon>
        <taxon>Pezizomycotina</taxon>
        <taxon>Leotiomycetes</taxon>
        <taxon>Helotiales</taxon>
        <taxon>Sclerotiniaceae</taxon>
        <taxon>Botrytis</taxon>
    </lineage>
</organism>
<feature type="compositionally biased region" description="Basic and acidic residues" evidence="1">
    <location>
        <begin position="148"/>
        <end position="161"/>
    </location>
</feature>
<evidence type="ECO:0000256" key="1">
    <source>
        <dbReference type="SAM" id="MobiDB-lite"/>
    </source>
</evidence>
<feature type="signal peptide" evidence="2">
    <location>
        <begin position="1"/>
        <end position="21"/>
    </location>
</feature>
<feature type="region of interest" description="Disordered" evidence="1">
    <location>
        <begin position="141"/>
        <end position="161"/>
    </location>
</feature>
<gene>
    <name evidence="3" type="ORF">BPOR_1013g00030</name>
</gene>
<dbReference type="Proteomes" id="UP000297280">
    <property type="component" value="Unassembled WGS sequence"/>
</dbReference>
<dbReference type="AlphaFoldDB" id="A0A4Z1K747"/>
<keyword evidence="4" id="KW-1185">Reference proteome</keyword>
<evidence type="ECO:0000313" key="4">
    <source>
        <dbReference type="Proteomes" id="UP000297280"/>
    </source>
</evidence>